<name>A0ABQ1L9S2_9BACT</name>
<dbReference type="Pfam" id="PF00144">
    <property type="entry name" value="Beta-lactamase"/>
    <property type="match status" value="1"/>
</dbReference>
<dbReference type="PANTHER" id="PTHR22935">
    <property type="entry name" value="PENICILLIN-BINDING PROTEIN"/>
    <property type="match status" value="1"/>
</dbReference>
<evidence type="ECO:0000313" key="3">
    <source>
        <dbReference type="EMBL" id="GGC19497.1"/>
    </source>
</evidence>
<comment type="similarity">
    <text evidence="1">Belongs to the beta-lactamase family.</text>
</comment>
<dbReference type="InterPro" id="IPR012338">
    <property type="entry name" value="Beta-lactam/transpept-like"/>
</dbReference>
<dbReference type="InterPro" id="IPR001466">
    <property type="entry name" value="Beta-lactam-related"/>
</dbReference>
<evidence type="ECO:0000313" key="4">
    <source>
        <dbReference type="Proteomes" id="UP000636010"/>
    </source>
</evidence>
<dbReference type="PANTHER" id="PTHR22935:SF95">
    <property type="entry name" value="BETA-LACTAMASE-LIKE 1-RELATED"/>
    <property type="match status" value="1"/>
</dbReference>
<evidence type="ECO:0000256" key="1">
    <source>
        <dbReference type="ARBA" id="ARBA00038473"/>
    </source>
</evidence>
<dbReference type="Proteomes" id="UP000636010">
    <property type="component" value="Unassembled WGS sequence"/>
</dbReference>
<accession>A0ABQ1L9S2</accession>
<evidence type="ECO:0000259" key="2">
    <source>
        <dbReference type="Pfam" id="PF00144"/>
    </source>
</evidence>
<sequence length="339" mass="37767">MNTFIFAQSITQRIDSAVNSFHEANPEVSISVGFLQNGEEFYTAYGHLSREDKTKINKHTVFEIASITKIMTGNLIAQAALEGRLKVDDYIDDYLPAAYQLDDNIQGKITIADLASHQSGLPDVDFSALIEKDAQQPTAIVDEELLVSMINSCDTLKNYGSYRYSTVGYTLIGQILEKLYETTYAQLIREKITKPLNMTRTYTTEFDVDNVATGYNGEGGEQELFNWNIVGPAGLVKSTTADMMKYMNALLGENSTLAKAALLTEIPYFKEENEAIGLGTKIIRDSGNTVYLKSGDSMGQSSMLCYNRAANWGILIFINQNNSKMRNDMLNTLYESILK</sequence>
<dbReference type="SUPFAM" id="SSF56601">
    <property type="entry name" value="beta-lactamase/transpeptidase-like"/>
    <property type="match status" value="1"/>
</dbReference>
<dbReference type="Gene3D" id="3.40.710.10">
    <property type="entry name" value="DD-peptidase/beta-lactamase superfamily"/>
    <property type="match status" value="1"/>
</dbReference>
<proteinExistence type="inferred from homology"/>
<comment type="caution">
    <text evidence="3">The sequence shown here is derived from an EMBL/GenBank/DDBJ whole genome shotgun (WGS) entry which is preliminary data.</text>
</comment>
<dbReference type="EMBL" id="BMEC01000001">
    <property type="protein sequence ID" value="GGC19497.1"/>
    <property type="molecule type" value="Genomic_DNA"/>
</dbReference>
<reference evidence="4" key="1">
    <citation type="journal article" date="2019" name="Int. J. Syst. Evol. Microbiol.">
        <title>The Global Catalogue of Microorganisms (GCM) 10K type strain sequencing project: providing services to taxonomists for standard genome sequencing and annotation.</title>
        <authorList>
            <consortium name="The Broad Institute Genomics Platform"/>
            <consortium name="The Broad Institute Genome Sequencing Center for Infectious Disease"/>
            <person name="Wu L."/>
            <person name="Ma J."/>
        </authorList>
    </citation>
    <scope>NUCLEOTIDE SEQUENCE [LARGE SCALE GENOMIC DNA]</scope>
    <source>
        <strain evidence="4">CGMCC 1.10832</strain>
    </source>
</reference>
<organism evidence="3 4">
    <name type="scientific">Marivirga lumbricoides</name>
    <dbReference type="NCBI Taxonomy" id="1046115"/>
    <lineage>
        <taxon>Bacteria</taxon>
        <taxon>Pseudomonadati</taxon>
        <taxon>Bacteroidota</taxon>
        <taxon>Cytophagia</taxon>
        <taxon>Cytophagales</taxon>
        <taxon>Marivirgaceae</taxon>
        <taxon>Marivirga</taxon>
    </lineage>
</organism>
<gene>
    <name evidence="3" type="ORF">GCM10011506_00690</name>
</gene>
<protein>
    <recommendedName>
        <fullName evidence="2">Beta-lactamase-related domain-containing protein</fullName>
    </recommendedName>
</protein>
<dbReference type="InterPro" id="IPR051478">
    <property type="entry name" value="Beta-lactamase-like_AB/R"/>
</dbReference>
<feature type="domain" description="Beta-lactamase-related" evidence="2">
    <location>
        <begin position="28"/>
        <end position="333"/>
    </location>
</feature>
<keyword evidence="4" id="KW-1185">Reference proteome</keyword>